<reference evidence="1 2" key="1">
    <citation type="journal article" date="2023" name="J. Hered.">
        <title>Chromosome-level genome of the wood stork (Mycteria americana) provides insight into avian chromosome evolution.</title>
        <authorList>
            <person name="Flamio R. Jr."/>
            <person name="Ramstad K.M."/>
        </authorList>
    </citation>
    <scope>NUCLEOTIDE SEQUENCE [LARGE SCALE GENOMIC DNA]</scope>
    <source>
        <strain evidence="1">JAX WOST 10</strain>
    </source>
</reference>
<evidence type="ECO:0000313" key="1">
    <source>
        <dbReference type="EMBL" id="KAK4830082.1"/>
    </source>
</evidence>
<organism evidence="1 2">
    <name type="scientific">Mycteria americana</name>
    <name type="common">Wood stork</name>
    <dbReference type="NCBI Taxonomy" id="33587"/>
    <lineage>
        <taxon>Eukaryota</taxon>
        <taxon>Metazoa</taxon>
        <taxon>Chordata</taxon>
        <taxon>Craniata</taxon>
        <taxon>Vertebrata</taxon>
        <taxon>Euteleostomi</taxon>
        <taxon>Archelosauria</taxon>
        <taxon>Archosauria</taxon>
        <taxon>Dinosauria</taxon>
        <taxon>Saurischia</taxon>
        <taxon>Theropoda</taxon>
        <taxon>Coelurosauria</taxon>
        <taxon>Aves</taxon>
        <taxon>Neognathae</taxon>
        <taxon>Neoaves</taxon>
        <taxon>Aequornithes</taxon>
        <taxon>Ciconiiformes</taxon>
        <taxon>Ciconiidae</taxon>
        <taxon>Mycteria</taxon>
    </lineage>
</organism>
<accession>A0AAN7NR40</accession>
<sequence>MEQLALMSPRKNPTGTVCALAAAEHSLPYCCLGCGWLIKLWSATEQELLVVSSQRPEGDQERLGLVWRGSSLAERDLGVPVDSRLGRSQQRTAAAMKANQILGCIHRGITSRDRDVIILLCSALLRPHWEYCVQFWSPQFKKDVDRLERVQMKAMKMIKGLENLPCEERLKELGLFSLEKAQRGPRHSIPVLKGWLQRGWRVSLHKEKTRGNRYKWHGERFHLDIRDFFYSENNQSLKQSPQGCGGVPIVTGFQDAVGEGTRSSHLGSLSHGRLAQMIFQPGLFYGSVIL</sequence>
<evidence type="ECO:0000313" key="2">
    <source>
        <dbReference type="Proteomes" id="UP001333110"/>
    </source>
</evidence>
<dbReference type="Proteomes" id="UP001333110">
    <property type="component" value="Unassembled WGS sequence"/>
</dbReference>
<protein>
    <submittedName>
        <fullName evidence="1">Uncharacterized protein</fullName>
    </submittedName>
</protein>
<dbReference type="AlphaFoldDB" id="A0AAN7NR40"/>
<dbReference type="EMBL" id="JAUNZN010000001">
    <property type="protein sequence ID" value="KAK4830082.1"/>
    <property type="molecule type" value="Genomic_DNA"/>
</dbReference>
<gene>
    <name evidence="1" type="ORF">QYF61_008420</name>
</gene>
<keyword evidence="2" id="KW-1185">Reference proteome</keyword>
<name>A0AAN7NR40_MYCAM</name>
<dbReference type="PANTHER" id="PTHR33332">
    <property type="entry name" value="REVERSE TRANSCRIPTASE DOMAIN-CONTAINING PROTEIN"/>
    <property type="match status" value="1"/>
</dbReference>
<proteinExistence type="predicted"/>
<comment type="caution">
    <text evidence="1">The sequence shown here is derived from an EMBL/GenBank/DDBJ whole genome shotgun (WGS) entry which is preliminary data.</text>
</comment>